<dbReference type="NCBIfam" id="NF033727">
    <property type="entry name" value="chaperon_ArsD"/>
    <property type="match status" value="1"/>
</dbReference>
<name>A0ABV5WFD3_9BACI</name>
<gene>
    <name evidence="1" type="primary">arsD</name>
    <name evidence="1" type="ORF">ACFFMS_12805</name>
</gene>
<comment type="caution">
    <text evidence="1">The sequence shown here is derived from an EMBL/GenBank/DDBJ whole genome shotgun (WGS) entry which is preliminary data.</text>
</comment>
<evidence type="ECO:0000313" key="2">
    <source>
        <dbReference type="Proteomes" id="UP001589609"/>
    </source>
</evidence>
<keyword evidence="2" id="KW-1185">Reference proteome</keyword>
<organism evidence="1 2">
    <name type="scientific">Ectobacillus funiculus</name>
    <dbReference type="NCBI Taxonomy" id="137993"/>
    <lineage>
        <taxon>Bacteria</taxon>
        <taxon>Bacillati</taxon>
        <taxon>Bacillota</taxon>
        <taxon>Bacilli</taxon>
        <taxon>Bacillales</taxon>
        <taxon>Bacillaceae</taxon>
        <taxon>Ectobacillus</taxon>
    </lineage>
</organism>
<proteinExistence type="predicted"/>
<dbReference type="RefSeq" id="WP_379949620.1">
    <property type="nucleotide sequence ID" value="NZ_JBHMAF010000068.1"/>
</dbReference>
<dbReference type="InterPro" id="IPR010712">
    <property type="entry name" value="Arsenical-R_ArsD"/>
</dbReference>
<dbReference type="Proteomes" id="UP001589609">
    <property type="component" value="Unassembled WGS sequence"/>
</dbReference>
<evidence type="ECO:0000313" key="1">
    <source>
        <dbReference type="EMBL" id="MFB9759318.1"/>
    </source>
</evidence>
<reference evidence="1 2" key="1">
    <citation type="submission" date="2024-09" db="EMBL/GenBank/DDBJ databases">
        <authorList>
            <person name="Sun Q."/>
            <person name="Mori K."/>
        </authorList>
    </citation>
    <scope>NUCLEOTIDE SEQUENCE [LARGE SCALE GENOMIC DNA]</scope>
    <source>
        <strain evidence="1 2">JCM 11201</strain>
    </source>
</reference>
<sequence>MKKIEIFDPAMCCPTGVCGPSVDPELIRISAAVQNLKNKGIDIVRYNLGSEPDAFVANETISKLLMEKGPDVLPVIVVDGEVVKETGYPTNTELAALTGLTEEELSQKPKVRLNLNVKK</sequence>
<protein>
    <submittedName>
        <fullName evidence="1">Arsenite efflux transporter metallochaperone ArsD</fullName>
    </submittedName>
</protein>
<accession>A0ABV5WFD3</accession>
<dbReference type="Gene3D" id="3.40.30.10">
    <property type="entry name" value="Glutaredoxin"/>
    <property type="match status" value="1"/>
</dbReference>
<dbReference type="EMBL" id="JBHMAF010000068">
    <property type="protein sequence ID" value="MFB9759318.1"/>
    <property type="molecule type" value="Genomic_DNA"/>
</dbReference>
<dbReference type="Pfam" id="PF06953">
    <property type="entry name" value="ArsD"/>
    <property type="match status" value="1"/>
</dbReference>